<accession>A0A9P6VX53</accession>
<gene>
    <name evidence="3" type="ORF">C6P46_006302</name>
</gene>
<keyword evidence="2" id="KW-1133">Transmembrane helix</keyword>
<dbReference type="AlphaFoldDB" id="A0A9P6VX53"/>
<protein>
    <recommendedName>
        <fullName evidence="5">Nucleotide-diphospho-sugar transferase domain-containing protein</fullName>
    </recommendedName>
</protein>
<keyword evidence="4" id="KW-1185">Reference proteome</keyword>
<dbReference type="OrthoDB" id="2520881at2759"/>
<evidence type="ECO:0000313" key="4">
    <source>
        <dbReference type="Proteomes" id="UP000777482"/>
    </source>
</evidence>
<evidence type="ECO:0000256" key="1">
    <source>
        <dbReference type="SAM" id="MobiDB-lite"/>
    </source>
</evidence>
<evidence type="ECO:0000313" key="3">
    <source>
        <dbReference type="EMBL" id="KAG0657648.1"/>
    </source>
</evidence>
<feature type="compositionally biased region" description="Low complexity" evidence="1">
    <location>
        <begin position="30"/>
        <end position="49"/>
    </location>
</feature>
<evidence type="ECO:0008006" key="5">
    <source>
        <dbReference type="Google" id="ProtNLM"/>
    </source>
</evidence>
<name>A0A9P6VX53_RHOMI</name>
<proteinExistence type="predicted"/>
<comment type="caution">
    <text evidence="3">The sequence shown here is derived from an EMBL/GenBank/DDBJ whole genome shotgun (WGS) entry which is preliminary data.</text>
</comment>
<feature type="transmembrane region" description="Helical" evidence="2">
    <location>
        <begin position="78"/>
        <end position="96"/>
    </location>
</feature>
<evidence type="ECO:0000256" key="2">
    <source>
        <dbReference type="SAM" id="Phobius"/>
    </source>
</evidence>
<sequence length="617" mass="69826">MAATAASPALSLAPSSDDGCDAVVLLAASPSPTPASSAQSGTSGATSDGLRSLASSAQLETCKREWTSLRRSRAGRRALLVIAFSCLVYLVHHAGMPAQASPRARRDRPRVQTFLEYLDAHFPPSSGQTPPPHIWITLAETEYVRTGVANLDLFVRQINSERSAKFGGTEPETRLVVLCLDDECLCECGQRQIYAYGGYERVRPPQVMRATWPKVGAFIDILPHRDLFFVDADVSFRADPYPHLEPLMEKFDILAQENEALEHFNTGWLWMRRGKVVADAWRAVLVADLHVQSRDQVFFNEVLGTRELRTGLDWAGGRLRTEFTARNGLRIKILDPSLFRVYHLEGRTHLSRHDSIVSTTFFQHFNRKRDGLHDDIEMKLYIAKVEGYWQDVDGYYTRPRRLISIEHLAGSREDMAQLFRTLLTLSYYTSRSFIPPGHVTFLDLVSDVPTRDSFAAFPLSHLAKEGNLYNVSVVEPEFIGHATSILLGRSVLNGSEGRVDEWWRELDEPERERRQRRVLALTRAVEVDMRPHASLASLLRHLTTEPTLLAADHVRLIHADWTGHQHWRAWILPETAQSVDLCDRLDELPTCDQICPFAEERRGLKDPPPWPPMDDVV</sequence>
<reference evidence="3 4" key="1">
    <citation type="submission" date="2020-11" db="EMBL/GenBank/DDBJ databases">
        <title>Kefir isolates.</title>
        <authorList>
            <person name="Marcisauskas S."/>
            <person name="Kim Y."/>
            <person name="Blasche S."/>
        </authorList>
    </citation>
    <scope>NUCLEOTIDE SEQUENCE [LARGE SCALE GENOMIC DNA]</scope>
    <source>
        <strain evidence="3 4">KR</strain>
    </source>
</reference>
<dbReference type="EMBL" id="PUHQ01000078">
    <property type="protein sequence ID" value="KAG0657648.1"/>
    <property type="molecule type" value="Genomic_DNA"/>
</dbReference>
<keyword evidence="2" id="KW-0812">Transmembrane</keyword>
<dbReference type="Proteomes" id="UP000777482">
    <property type="component" value="Unassembled WGS sequence"/>
</dbReference>
<organism evidence="3 4">
    <name type="scientific">Rhodotorula mucilaginosa</name>
    <name type="common">Yeast</name>
    <name type="synonym">Rhodotorula rubra</name>
    <dbReference type="NCBI Taxonomy" id="5537"/>
    <lineage>
        <taxon>Eukaryota</taxon>
        <taxon>Fungi</taxon>
        <taxon>Dikarya</taxon>
        <taxon>Basidiomycota</taxon>
        <taxon>Pucciniomycotina</taxon>
        <taxon>Microbotryomycetes</taxon>
        <taxon>Sporidiobolales</taxon>
        <taxon>Sporidiobolaceae</taxon>
        <taxon>Rhodotorula</taxon>
    </lineage>
</organism>
<keyword evidence="2" id="KW-0472">Membrane</keyword>
<feature type="region of interest" description="Disordered" evidence="1">
    <location>
        <begin position="30"/>
        <end position="50"/>
    </location>
</feature>